<dbReference type="SMART" id="SM00220">
    <property type="entry name" value="S_TKc"/>
    <property type="match status" value="1"/>
</dbReference>
<feature type="transmembrane region" description="Helical" evidence="17">
    <location>
        <begin position="12"/>
        <end position="29"/>
    </location>
</feature>
<dbReference type="GO" id="GO:0005524">
    <property type="term" value="F:ATP binding"/>
    <property type="evidence" value="ECO:0007669"/>
    <property type="project" value="UniProtKB-UniRule"/>
</dbReference>
<keyword evidence="20" id="KW-1185">Reference proteome</keyword>
<gene>
    <name evidence="19" type="ORF">DCAR_0415661</name>
</gene>
<keyword evidence="12" id="KW-0325">Glycoprotein</keyword>
<keyword evidence="3" id="KW-0723">Serine/threonine-protein kinase</keyword>
<comment type="catalytic activity">
    <reaction evidence="14">
        <text>L-seryl-[protein] + ATP = O-phospho-L-seryl-[protein] + ADP + H(+)</text>
        <dbReference type="Rhea" id="RHEA:17989"/>
        <dbReference type="Rhea" id="RHEA-COMP:9863"/>
        <dbReference type="Rhea" id="RHEA-COMP:11604"/>
        <dbReference type="ChEBI" id="CHEBI:15378"/>
        <dbReference type="ChEBI" id="CHEBI:29999"/>
        <dbReference type="ChEBI" id="CHEBI:30616"/>
        <dbReference type="ChEBI" id="CHEBI:83421"/>
        <dbReference type="ChEBI" id="CHEBI:456216"/>
        <dbReference type="EC" id="2.7.11.1"/>
    </reaction>
</comment>
<reference evidence="19" key="2">
    <citation type="submission" date="2022-03" db="EMBL/GenBank/DDBJ databases">
        <title>Draft title - Genomic analysis of global carrot germplasm unveils the trajectory of domestication and the origin of high carotenoid orange carrot.</title>
        <authorList>
            <person name="Iorizzo M."/>
            <person name="Ellison S."/>
            <person name="Senalik D."/>
            <person name="Macko-Podgorni A."/>
            <person name="Grzebelus D."/>
            <person name="Bostan H."/>
            <person name="Rolling W."/>
            <person name="Curaba J."/>
            <person name="Simon P."/>
        </authorList>
    </citation>
    <scope>NUCLEOTIDE SEQUENCE</scope>
    <source>
        <tissue evidence="19">Leaf</tissue>
    </source>
</reference>
<evidence type="ECO:0000256" key="11">
    <source>
        <dbReference type="ARBA" id="ARBA00023136"/>
    </source>
</evidence>
<feature type="binding site" evidence="15">
    <location>
        <position position="395"/>
    </location>
    <ligand>
        <name>ATP</name>
        <dbReference type="ChEBI" id="CHEBI:30616"/>
    </ligand>
</feature>
<evidence type="ECO:0000256" key="13">
    <source>
        <dbReference type="ARBA" id="ARBA00047899"/>
    </source>
</evidence>
<evidence type="ECO:0000256" key="15">
    <source>
        <dbReference type="PROSITE-ProRule" id="PRU10141"/>
    </source>
</evidence>
<keyword evidence="7 15" id="KW-0547">Nucleotide-binding</keyword>
<protein>
    <recommendedName>
        <fullName evidence="2">non-specific serine/threonine protein kinase</fullName>
        <ecNumber evidence="2">2.7.11.1</ecNumber>
    </recommendedName>
</protein>
<evidence type="ECO:0000313" key="19">
    <source>
        <dbReference type="EMBL" id="WOG96326.1"/>
    </source>
</evidence>
<keyword evidence="4" id="KW-0808">Transferase</keyword>
<organism evidence="19 20">
    <name type="scientific">Daucus carota subsp. sativus</name>
    <name type="common">Carrot</name>
    <dbReference type="NCBI Taxonomy" id="79200"/>
    <lineage>
        <taxon>Eukaryota</taxon>
        <taxon>Viridiplantae</taxon>
        <taxon>Streptophyta</taxon>
        <taxon>Embryophyta</taxon>
        <taxon>Tracheophyta</taxon>
        <taxon>Spermatophyta</taxon>
        <taxon>Magnoliopsida</taxon>
        <taxon>eudicotyledons</taxon>
        <taxon>Gunneridae</taxon>
        <taxon>Pentapetalae</taxon>
        <taxon>asterids</taxon>
        <taxon>campanulids</taxon>
        <taxon>Apiales</taxon>
        <taxon>Apiaceae</taxon>
        <taxon>Apioideae</taxon>
        <taxon>Scandiceae</taxon>
        <taxon>Daucinae</taxon>
        <taxon>Daucus</taxon>
        <taxon>Daucus sect. Daucus</taxon>
    </lineage>
</organism>
<dbReference type="AlphaFoldDB" id="A0AAF0WWR5"/>
<dbReference type="PANTHER" id="PTHR27009">
    <property type="entry name" value="RUST RESISTANCE KINASE LR10-RELATED"/>
    <property type="match status" value="1"/>
</dbReference>
<comment type="subcellular location">
    <subcellularLocation>
        <location evidence="1">Membrane</location>
        <topology evidence="1">Single-pass type I membrane protein</topology>
    </subcellularLocation>
</comment>
<evidence type="ECO:0000256" key="1">
    <source>
        <dbReference type="ARBA" id="ARBA00004479"/>
    </source>
</evidence>
<proteinExistence type="predicted"/>
<dbReference type="InterPro" id="IPR045874">
    <property type="entry name" value="LRK10/LRL21-25-like"/>
</dbReference>
<keyword evidence="10 17" id="KW-1133">Transmembrane helix</keyword>
<feature type="region of interest" description="Disordered" evidence="16">
    <location>
        <begin position="659"/>
        <end position="684"/>
    </location>
</feature>
<dbReference type="PROSITE" id="PS00107">
    <property type="entry name" value="PROTEIN_KINASE_ATP"/>
    <property type="match status" value="1"/>
</dbReference>
<dbReference type="CDD" id="cd14066">
    <property type="entry name" value="STKc_IRAK"/>
    <property type="match status" value="1"/>
</dbReference>
<keyword evidence="9 15" id="KW-0067">ATP-binding</keyword>
<evidence type="ECO:0000256" key="14">
    <source>
        <dbReference type="ARBA" id="ARBA00048679"/>
    </source>
</evidence>
<evidence type="ECO:0000256" key="12">
    <source>
        <dbReference type="ARBA" id="ARBA00023180"/>
    </source>
</evidence>
<evidence type="ECO:0000256" key="9">
    <source>
        <dbReference type="ARBA" id="ARBA00022840"/>
    </source>
</evidence>
<dbReference type="InterPro" id="IPR011009">
    <property type="entry name" value="Kinase-like_dom_sf"/>
</dbReference>
<evidence type="ECO:0000256" key="5">
    <source>
        <dbReference type="ARBA" id="ARBA00022692"/>
    </source>
</evidence>
<dbReference type="InterPro" id="IPR008271">
    <property type="entry name" value="Ser/Thr_kinase_AS"/>
</dbReference>
<dbReference type="InterPro" id="IPR025287">
    <property type="entry name" value="WAK_GUB"/>
</dbReference>
<evidence type="ECO:0000256" key="16">
    <source>
        <dbReference type="SAM" id="MobiDB-lite"/>
    </source>
</evidence>
<dbReference type="Gene3D" id="1.10.510.10">
    <property type="entry name" value="Transferase(Phosphotransferase) domain 1"/>
    <property type="match status" value="1"/>
</dbReference>
<reference evidence="19" key="1">
    <citation type="journal article" date="2016" name="Nat. Genet.">
        <title>A high-quality carrot genome assembly provides new insights into carotenoid accumulation and asterid genome evolution.</title>
        <authorList>
            <person name="Iorizzo M."/>
            <person name="Ellison S."/>
            <person name="Senalik D."/>
            <person name="Zeng P."/>
            <person name="Satapoomin P."/>
            <person name="Huang J."/>
            <person name="Bowman M."/>
            <person name="Iovene M."/>
            <person name="Sanseverino W."/>
            <person name="Cavagnaro P."/>
            <person name="Yildiz M."/>
            <person name="Macko-Podgorni A."/>
            <person name="Moranska E."/>
            <person name="Grzebelus E."/>
            <person name="Grzebelus D."/>
            <person name="Ashrafi H."/>
            <person name="Zheng Z."/>
            <person name="Cheng S."/>
            <person name="Spooner D."/>
            <person name="Van Deynze A."/>
            <person name="Simon P."/>
        </authorList>
    </citation>
    <scope>NUCLEOTIDE SEQUENCE</scope>
    <source>
        <tissue evidence="19">Leaf</tissue>
    </source>
</reference>
<accession>A0AAF0WWR5</accession>
<name>A0AAF0WWR5_DAUCS</name>
<dbReference type="Gene3D" id="3.30.200.20">
    <property type="entry name" value="Phosphorylase Kinase, domain 1"/>
    <property type="match status" value="1"/>
</dbReference>
<comment type="catalytic activity">
    <reaction evidence="13">
        <text>L-threonyl-[protein] + ATP = O-phospho-L-threonyl-[protein] + ADP + H(+)</text>
        <dbReference type="Rhea" id="RHEA:46608"/>
        <dbReference type="Rhea" id="RHEA-COMP:11060"/>
        <dbReference type="Rhea" id="RHEA-COMP:11605"/>
        <dbReference type="ChEBI" id="CHEBI:15378"/>
        <dbReference type="ChEBI" id="CHEBI:30013"/>
        <dbReference type="ChEBI" id="CHEBI:30616"/>
        <dbReference type="ChEBI" id="CHEBI:61977"/>
        <dbReference type="ChEBI" id="CHEBI:456216"/>
        <dbReference type="EC" id="2.7.11.1"/>
    </reaction>
</comment>
<dbReference type="PROSITE" id="PS00108">
    <property type="entry name" value="PROTEIN_KINASE_ST"/>
    <property type="match status" value="1"/>
</dbReference>
<evidence type="ECO:0000259" key="18">
    <source>
        <dbReference type="SMART" id="SM00220"/>
    </source>
</evidence>
<evidence type="ECO:0000256" key="10">
    <source>
        <dbReference type="ARBA" id="ARBA00022989"/>
    </source>
</evidence>
<evidence type="ECO:0000256" key="4">
    <source>
        <dbReference type="ARBA" id="ARBA00022679"/>
    </source>
</evidence>
<evidence type="ECO:0000256" key="6">
    <source>
        <dbReference type="ARBA" id="ARBA00022729"/>
    </source>
</evidence>
<sequence length="684" mass="76856">MCAQLLKPLRYCLNPISFIISFHVLLINFPTCLAQFGHYNYYSDCSNTTAIGCGDTTFKNPLYPFWGESFRPDYCGLDGFELHCENNDLVVDIGSRSKYHVVDFNSATGVLTLNRSDDPLGSICASGEATSTILNATLYDYTDYTEDLSLFYNCADDFDSVWVDYTFTCQSNSKKRVYFFLGNSFDLVEDKLESCTNTTLQVDKTAFEELKSNRIEPEALFKRSFEVHYNRINEGACSDCKATEGLCWRGTNSIDNTCLYSNGTNLPPYGYGRPVGYIKLVTELKTVSNPCSLCVFEFLSAATTIVCSILLLVILITYSRRRKIVYGLSLFPRYASSFPKDVEAFIRQYGSLIPERFRYSTLTKITDSFKNELGKGGYGNVYKGRLADGRVVAVKVLKEAKGNGEEFINEVASIGRTSHVNIVTLLGFCYEPKRRALIYEYMPNGSLEKFIHGKTPLLKAQRLGWEKLYSIAIGIARGLEYLHRGCSTRILHFDIKPHNILLDKNFSPKISDFGLAKLYNTDESIISSLLQARGTIGYIAPEVTSRNFGKVSHKSDVYSYGMMILEMVGGRKNVNADADQTSEIYYPRWLYKRIKSDDALNLANDISAENEIVRKMVIVGLWCIQIYPSQRPSMSKVIEMLEGRTAALEIPPSPYLCSVPSSPSSSQRELVVCSSSRTERTSSG</sequence>
<dbReference type="GO" id="GO:0016020">
    <property type="term" value="C:membrane"/>
    <property type="evidence" value="ECO:0007669"/>
    <property type="project" value="UniProtKB-SubCell"/>
</dbReference>
<dbReference type="FunFam" id="3.30.200.20:FF:000178">
    <property type="entry name" value="serine/threonine-protein kinase PBS1-like"/>
    <property type="match status" value="1"/>
</dbReference>
<dbReference type="GO" id="GO:0030247">
    <property type="term" value="F:polysaccharide binding"/>
    <property type="evidence" value="ECO:0007669"/>
    <property type="project" value="InterPro"/>
</dbReference>
<dbReference type="InterPro" id="IPR017441">
    <property type="entry name" value="Protein_kinase_ATP_BS"/>
</dbReference>
<dbReference type="InterPro" id="IPR000719">
    <property type="entry name" value="Prot_kinase_dom"/>
</dbReference>
<keyword evidence="8" id="KW-0418">Kinase</keyword>
<evidence type="ECO:0000256" key="17">
    <source>
        <dbReference type="SAM" id="Phobius"/>
    </source>
</evidence>
<dbReference type="Pfam" id="PF00069">
    <property type="entry name" value="Pkinase"/>
    <property type="match status" value="1"/>
</dbReference>
<evidence type="ECO:0000256" key="2">
    <source>
        <dbReference type="ARBA" id="ARBA00012513"/>
    </source>
</evidence>
<dbReference type="EC" id="2.7.11.1" evidence="2"/>
<dbReference type="EMBL" id="CP093346">
    <property type="protein sequence ID" value="WOG96326.1"/>
    <property type="molecule type" value="Genomic_DNA"/>
</dbReference>
<keyword evidence="11 17" id="KW-0472">Membrane</keyword>
<dbReference type="InterPro" id="IPR032872">
    <property type="entry name" value="WAK_assoc_C"/>
</dbReference>
<dbReference type="Pfam" id="PF13947">
    <property type="entry name" value="GUB_WAK_bind"/>
    <property type="match status" value="1"/>
</dbReference>
<feature type="domain" description="Protein kinase" evidence="18">
    <location>
        <begin position="367"/>
        <end position="641"/>
    </location>
</feature>
<dbReference type="SUPFAM" id="SSF56112">
    <property type="entry name" value="Protein kinase-like (PK-like)"/>
    <property type="match status" value="1"/>
</dbReference>
<evidence type="ECO:0000256" key="3">
    <source>
        <dbReference type="ARBA" id="ARBA00022527"/>
    </source>
</evidence>
<dbReference type="GO" id="GO:0004674">
    <property type="term" value="F:protein serine/threonine kinase activity"/>
    <property type="evidence" value="ECO:0007669"/>
    <property type="project" value="UniProtKB-KW"/>
</dbReference>
<evidence type="ECO:0000256" key="8">
    <source>
        <dbReference type="ARBA" id="ARBA00022777"/>
    </source>
</evidence>
<dbReference type="Pfam" id="PF14380">
    <property type="entry name" value="WAK_assoc"/>
    <property type="match status" value="1"/>
</dbReference>
<feature type="transmembrane region" description="Helical" evidence="17">
    <location>
        <begin position="298"/>
        <end position="318"/>
    </location>
</feature>
<evidence type="ECO:0000313" key="20">
    <source>
        <dbReference type="Proteomes" id="UP000077755"/>
    </source>
</evidence>
<keyword evidence="5 17" id="KW-0812">Transmembrane</keyword>
<dbReference type="FunFam" id="1.10.510.10:FF:000590">
    <property type="entry name" value="PR5-like receptor kinase"/>
    <property type="match status" value="1"/>
</dbReference>
<evidence type="ECO:0000256" key="7">
    <source>
        <dbReference type="ARBA" id="ARBA00022741"/>
    </source>
</evidence>
<keyword evidence="6" id="KW-0732">Signal</keyword>
<dbReference type="Proteomes" id="UP000077755">
    <property type="component" value="Chromosome 4"/>
</dbReference>